<dbReference type="InterPro" id="IPR050079">
    <property type="entry name" value="DEAD_box_RNA_helicase"/>
</dbReference>
<protein>
    <submittedName>
        <fullName evidence="12">DEAD/DEAH box helicase</fullName>
    </submittedName>
</protein>
<evidence type="ECO:0000256" key="5">
    <source>
        <dbReference type="ARBA" id="ARBA00038437"/>
    </source>
</evidence>
<name>A0A3N6MVX3_9BURK</name>
<keyword evidence="3 7" id="KW-0347">Helicase</keyword>
<feature type="compositionally biased region" description="Gly residues" evidence="8">
    <location>
        <begin position="504"/>
        <end position="549"/>
    </location>
</feature>
<evidence type="ECO:0000256" key="3">
    <source>
        <dbReference type="ARBA" id="ARBA00022806"/>
    </source>
</evidence>
<dbReference type="PANTHER" id="PTHR47959:SF17">
    <property type="entry name" value="ATP-DEPENDENT RNA HELICASE DEAD BOX FAMILY"/>
    <property type="match status" value="1"/>
</dbReference>
<dbReference type="PROSITE" id="PS51194">
    <property type="entry name" value="HELICASE_CTER"/>
    <property type="match status" value="1"/>
</dbReference>
<dbReference type="PROSITE" id="PS51195">
    <property type="entry name" value="Q_MOTIF"/>
    <property type="match status" value="1"/>
</dbReference>
<dbReference type="RefSeq" id="WP_124150368.1">
    <property type="nucleotide sequence ID" value="NZ_RQIS01000004.1"/>
</dbReference>
<evidence type="ECO:0000256" key="2">
    <source>
        <dbReference type="ARBA" id="ARBA00022801"/>
    </source>
</evidence>
<dbReference type="PROSITE" id="PS51192">
    <property type="entry name" value="HELICASE_ATP_BIND_1"/>
    <property type="match status" value="1"/>
</dbReference>
<dbReference type="CDD" id="cd00268">
    <property type="entry name" value="DEADc"/>
    <property type="match status" value="1"/>
</dbReference>
<dbReference type="SMART" id="SM00487">
    <property type="entry name" value="DEXDc"/>
    <property type="match status" value="1"/>
</dbReference>
<feature type="domain" description="Helicase ATP-binding" evidence="9">
    <location>
        <begin position="69"/>
        <end position="270"/>
    </location>
</feature>
<evidence type="ECO:0000256" key="7">
    <source>
        <dbReference type="RuleBase" id="RU000492"/>
    </source>
</evidence>
<dbReference type="InterPro" id="IPR011545">
    <property type="entry name" value="DEAD/DEAH_box_helicase_dom"/>
</dbReference>
<dbReference type="PROSITE" id="PS00039">
    <property type="entry name" value="DEAD_ATP_HELICASE"/>
    <property type="match status" value="1"/>
</dbReference>
<feature type="compositionally biased region" description="Basic and acidic residues" evidence="8">
    <location>
        <begin position="550"/>
        <end position="573"/>
    </location>
</feature>
<feature type="compositionally biased region" description="Gly residues" evidence="8">
    <location>
        <begin position="450"/>
        <end position="475"/>
    </location>
</feature>
<evidence type="ECO:0000256" key="1">
    <source>
        <dbReference type="ARBA" id="ARBA00022741"/>
    </source>
</evidence>
<dbReference type="Proteomes" id="UP000272778">
    <property type="component" value="Unassembled WGS sequence"/>
</dbReference>
<feature type="compositionally biased region" description="Low complexity" evidence="8">
    <location>
        <begin position="476"/>
        <end position="487"/>
    </location>
</feature>
<feature type="region of interest" description="Disordered" evidence="8">
    <location>
        <begin position="437"/>
        <end position="573"/>
    </location>
</feature>
<dbReference type="GO" id="GO:0003676">
    <property type="term" value="F:nucleic acid binding"/>
    <property type="evidence" value="ECO:0007669"/>
    <property type="project" value="InterPro"/>
</dbReference>
<keyword evidence="13" id="KW-1185">Reference proteome</keyword>
<feature type="short sequence motif" description="Q motif" evidence="6">
    <location>
        <begin position="38"/>
        <end position="66"/>
    </location>
</feature>
<dbReference type="Gene3D" id="3.40.50.300">
    <property type="entry name" value="P-loop containing nucleotide triphosphate hydrolases"/>
    <property type="match status" value="2"/>
</dbReference>
<dbReference type="InterPro" id="IPR027417">
    <property type="entry name" value="P-loop_NTPase"/>
</dbReference>
<dbReference type="Pfam" id="PF00270">
    <property type="entry name" value="DEAD"/>
    <property type="match status" value="1"/>
</dbReference>
<keyword evidence="2 7" id="KW-0378">Hydrolase</keyword>
<feature type="region of interest" description="Disordered" evidence="8">
    <location>
        <begin position="104"/>
        <end position="138"/>
    </location>
</feature>
<evidence type="ECO:0000259" key="10">
    <source>
        <dbReference type="PROSITE" id="PS51194"/>
    </source>
</evidence>
<dbReference type="GO" id="GO:0003724">
    <property type="term" value="F:RNA helicase activity"/>
    <property type="evidence" value="ECO:0007669"/>
    <property type="project" value="InterPro"/>
</dbReference>
<sequence length="573" mass="60758">MTSSITQSPLDAIANVALGLDAAADAPAPAAADTPEGPTFASLGLSPEIVSALDAAGYKSPTPVQQRAIPAAIAGRDLMVSSPTGSGKTAAFMLPAIERFAQLQKTQAAQPREPRPQGAQGGQGDRRQRRPQPVARPGLLVLTPTRELAMQVTTAATTYGKHLRRLRTVSILGGVAYSQQLMLLAKNPEILVATPGRLLDHLERGRIDLSELKMLVLDEADRMLDMGFIEDIESIVAATPESRQTMLFSATLDGKIGSLTGRLLKDPERIEITHKIESKSNIAQTVHYVDDRDHKDRLLDHLLRHESLDQAIVFTATKLDADQLAGKLADAGFESAALHGDLPQGARNRTIRALRERRVRVLVATDVAARGIDIPGITHVFNYDLPKFAEDYVHRIGRTGRAGRSGTAVSLVHHAEQGALKRIERFVRSTLPVNTVEGFEPRKAPPANRGFGGRGRPGGNGGGARRFGSGSGKPGGYSNSNGNRSGNSNGGNGGGWQGKSEGSSRGGYAGQSRDGGYGQRDGGNGSRPGYGASRGEGGNSRGYGQPRGEGAGRPREGFSARRNDGPRGARRDS</sequence>
<dbReference type="AlphaFoldDB" id="A0A3N6MVX3"/>
<evidence type="ECO:0000313" key="13">
    <source>
        <dbReference type="Proteomes" id="UP000272778"/>
    </source>
</evidence>
<reference evidence="12 13" key="1">
    <citation type="submission" date="2018-11" db="EMBL/GenBank/DDBJ databases">
        <title>Paraburkholderia sp. DHOA04, isolated from soil.</title>
        <authorList>
            <person name="Gao Z.-H."/>
            <person name="Qiu L.-H."/>
            <person name="Fu J.-C."/>
        </authorList>
    </citation>
    <scope>NUCLEOTIDE SEQUENCE [LARGE SCALE GENOMIC DNA]</scope>
    <source>
        <strain evidence="12 13">DHOA04</strain>
    </source>
</reference>
<organism evidence="12 13">
    <name type="scientific">Paraburkholderia dinghuensis</name>
    <dbReference type="NCBI Taxonomy" id="2305225"/>
    <lineage>
        <taxon>Bacteria</taxon>
        <taxon>Pseudomonadati</taxon>
        <taxon>Pseudomonadota</taxon>
        <taxon>Betaproteobacteria</taxon>
        <taxon>Burkholderiales</taxon>
        <taxon>Burkholderiaceae</taxon>
        <taxon>Paraburkholderia</taxon>
    </lineage>
</organism>
<evidence type="ECO:0000256" key="6">
    <source>
        <dbReference type="PROSITE-ProRule" id="PRU00552"/>
    </source>
</evidence>
<evidence type="ECO:0000259" key="11">
    <source>
        <dbReference type="PROSITE" id="PS51195"/>
    </source>
</evidence>
<dbReference type="GO" id="GO:0005829">
    <property type="term" value="C:cytosol"/>
    <property type="evidence" value="ECO:0007669"/>
    <property type="project" value="TreeGrafter"/>
</dbReference>
<comment type="similarity">
    <text evidence="5 7">Belongs to the DEAD box helicase family.</text>
</comment>
<dbReference type="SUPFAM" id="SSF52540">
    <property type="entry name" value="P-loop containing nucleoside triphosphate hydrolases"/>
    <property type="match status" value="1"/>
</dbReference>
<evidence type="ECO:0000313" key="12">
    <source>
        <dbReference type="EMBL" id="RQH07889.1"/>
    </source>
</evidence>
<evidence type="ECO:0000256" key="4">
    <source>
        <dbReference type="ARBA" id="ARBA00022840"/>
    </source>
</evidence>
<feature type="domain" description="DEAD-box RNA helicase Q" evidence="11">
    <location>
        <begin position="38"/>
        <end position="66"/>
    </location>
</feature>
<proteinExistence type="inferred from homology"/>
<dbReference type="InterPro" id="IPR014014">
    <property type="entry name" value="RNA_helicase_DEAD_Q_motif"/>
</dbReference>
<comment type="caution">
    <text evidence="12">The sequence shown here is derived from an EMBL/GenBank/DDBJ whole genome shotgun (WGS) entry which is preliminary data.</text>
</comment>
<dbReference type="InterPro" id="IPR001650">
    <property type="entry name" value="Helicase_C-like"/>
</dbReference>
<dbReference type="PANTHER" id="PTHR47959">
    <property type="entry name" value="ATP-DEPENDENT RNA HELICASE RHLE-RELATED"/>
    <property type="match status" value="1"/>
</dbReference>
<dbReference type="InterPro" id="IPR000629">
    <property type="entry name" value="RNA-helicase_DEAD-box_CS"/>
</dbReference>
<dbReference type="InterPro" id="IPR014001">
    <property type="entry name" value="Helicase_ATP-bd"/>
</dbReference>
<dbReference type="EMBL" id="RQIS01000004">
    <property type="protein sequence ID" value="RQH07889.1"/>
    <property type="molecule type" value="Genomic_DNA"/>
</dbReference>
<keyword evidence="4 7" id="KW-0067">ATP-binding</keyword>
<dbReference type="Pfam" id="PF00271">
    <property type="entry name" value="Helicase_C"/>
    <property type="match status" value="1"/>
</dbReference>
<accession>A0A3N6MVX3</accession>
<gene>
    <name evidence="12" type="ORF">D1Y85_07235</name>
</gene>
<keyword evidence="1 7" id="KW-0547">Nucleotide-binding</keyword>
<dbReference type="CDD" id="cd18787">
    <property type="entry name" value="SF2_C_DEAD"/>
    <property type="match status" value="1"/>
</dbReference>
<evidence type="ECO:0000256" key="8">
    <source>
        <dbReference type="SAM" id="MobiDB-lite"/>
    </source>
</evidence>
<dbReference type="OrthoDB" id="5297934at2"/>
<dbReference type="SMART" id="SM00490">
    <property type="entry name" value="HELICc"/>
    <property type="match status" value="1"/>
</dbReference>
<feature type="domain" description="Helicase C-terminal" evidence="10">
    <location>
        <begin position="297"/>
        <end position="447"/>
    </location>
</feature>
<evidence type="ECO:0000259" key="9">
    <source>
        <dbReference type="PROSITE" id="PS51192"/>
    </source>
</evidence>
<dbReference type="GO" id="GO:0016787">
    <property type="term" value="F:hydrolase activity"/>
    <property type="evidence" value="ECO:0007669"/>
    <property type="project" value="UniProtKB-KW"/>
</dbReference>
<dbReference type="GO" id="GO:0005524">
    <property type="term" value="F:ATP binding"/>
    <property type="evidence" value="ECO:0007669"/>
    <property type="project" value="UniProtKB-KW"/>
</dbReference>
<feature type="compositionally biased region" description="Gly residues" evidence="8">
    <location>
        <begin position="488"/>
        <end position="497"/>
    </location>
</feature>
<dbReference type="InterPro" id="IPR044742">
    <property type="entry name" value="DEAD/DEAH_RhlB"/>
</dbReference>